<dbReference type="InterPro" id="IPR015590">
    <property type="entry name" value="Aldehyde_DH_dom"/>
</dbReference>
<comment type="caution">
    <text evidence="7">The sequence shown here is derived from an EMBL/GenBank/DDBJ whole genome shotgun (WGS) entry which is preliminary data.</text>
</comment>
<dbReference type="EMBL" id="JBHTKA010000004">
    <property type="protein sequence ID" value="MFD1000585.1"/>
    <property type="molecule type" value="Genomic_DNA"/>
</dbReference>
<dbReference type="InterPro" id="IPR016160">
    <property type="entry name" value="Ald_DH_CS_CYS"/>
</dbReference>
<keyword evidence="2 5" id="KW-0560">Oxidoreductase</keyword>
<organism evidence="7 8">
    <name type="scientific">Ohtaekwangia kribbensis</name>
    <dbReference type="NCBI Taxonomy" id="688913"/>
    <lineage>
        <taxon>Bacteria</taxon>
        <taxon>Pseudomonadati</taxon>
        <taxon>Bacteroidota</taxon>
        <taxon>Cytophagia</taxon>
        <taxon>Cytophagales</taxon>
        <taxon>Fulvivirgaceae</taxon>
        <taxon>Ohtaekwangia</taxon>
    </lineage>
</organism>
<evidence type="ECO:0000313" key="7">
    <source>
        <dbReference type="EMBL" id="MFD1000585.1"/>
    </source>
</evidence>
<dbReference type="SUPFAM" id="SSF53720">
    <property type="entry name" value="ALDH-like"/>
    <property type="match status" value="1"/>
</dbReference>
<evidence type="ECO:0000256" key="5">
    <source>
        <dbReference type="RuleBase" id="RU003345"/>
    </source>
</evidence>
<gene>
    <name evidence="7" type="ORF">ACFQ21_14765</name>
</gene>
<dbReference type="PROSITE" id="PS00070">
    <property type="entry name" value="ALDEHYDE_DEHYDR_CYS"/>
    <property type="match status" value="1"/>
</dbReference>
<keyword evidence="8" id="KW-1185">Reference proteome</keyword>
<dbReference type="PROSITE" id="PS00687">
    <property type="entry name" value="ALDEHYDE_DEHYDR_GLU"/>
    <property type="match status" value="1"/>
</dbReference>
<evidence type="ECO:0000256" key="4">
    <source>
        <dbReference type="PROSITE-ProRule" id="PRU10007"/>
    </source>
</evidence>
<evidence type="ECO:0000256" key="1">
    <source>
        <dbReference type="ARBA" id="ARBA00009986"/>
    </source>
</evidence>
<dbReference type="InterPro" id="IPR016162">
    <property type="entry name" value="Ald_DH_N"/>
</dbReference>
<reference evidence="8" key="1">
    <citation type="journal article" date="2019" name="Int. J. Syst. Evol. Microbiol.">
        <title>The Global Catalogue of Microorganisms (GCM) 10K type strain sequencing project: providing services to taxonomists for standard genome sequencing and annotation.</title>
        <authorList>
            <consortium name="The Broad Institute Genomics Platform"/>
            <consortium name="The Broad Institute Genome Sequencing Center for Infectious Disease"/>
            <person name="Wu L."/>
            <person name="Ma J."/>
        </authorList>
    </citation>
    <scope>NUCLEOTIDE SEQUENCE [LARGE SCALE GENOMIC DNA]</scope>
    <source>
        <strain evidence="8">CCUG 58938</strain>
    </source>
</reference>
<protein>
    <submittedName>
        <fullName evidence="7">Aldehyde dehydrogenase</fullName>
    </submittedName>
</protein>
<feature type="domain" description="Aldehyde dehydrogenase" evidence="6">
    <location>
        <begin position="18"/>
        <end position="476"/>
    </location>
</feature>
<dbReference type="Pfam" id="PF00171">
    <property type="entry name" value="Aldedh"/>
    <property type="match status" value="1"/>
</dbReference>
<name>A0ABW3K2V1_9BACT</name>
<feature type="active site" evidence="4">
    <location>
        <position position="248"/>
    </location>
</feature>
<evidence type="ECO:0000313" key="8">
    <source>
        <dbReference type="Proteomes" id="UP001597112"/>
    </source>
</evidence>
<dbReference type="PANTHER" id="PTHR43720">
    <property type="entry name" value="2-AMINOMUCONIC SEMIALDEHYDE DEHYDROGENASE"/>
    <property type="match status" value="1"/>
</dbReference>
<dbReference type="InterPro" id="IPR016161">
    <property type="entry name" value="Ald_DH/histidinol_DH"/>
</dbReference>
<dbReference type="PANTHER" id="PTHR43720:SF2">
    <property type="entry name" value="2-AMINOMUCONIC SEMIALDEHYDE DEHYDROGENASE"/>
    <property type="match status" value="1"/>
</dbReference>
<evidence type="ECO:0000256" key="3">
    <source>
        <dbReference type="ARBA" id="ARBA00023027"/>
    </source>
</evidence>
<evidence type="ECO:0000259" key="6">
    <source>
        <dbReference type="Pfam" id="PF00171"/>
    </source>
</evidence>
<dbReference type="CDD" id="cd07093">
    <property type="entry name" value="ALDH_F8_HMSADH"/>
    <property type="match status" value="1"/>
</dbReference>
<proteinExistence type="inferred from homology"/>
<dbReference type="Gene3D" id="3.40.605.10">
    <property type="entry name" value="Aldehyde Dehydrogenase, Chain A, domain 1"/>
    <property type="match status" value="1"/>
</dbReference>
<accession>A0ABW3K2V1</accession>
<dbReference type="Gene3D" id="3.40.309.10">
    <property type="entry name" value="Aldehyde Dehydrogenase, Chain A, domain 2"/>
    <property type="match status" value="1"/>
</dbReference>
<dbReference type="RefSeq" id="WP_377580033.1">
    <property type="nucleotide sequence ID" value="NZ_JBHTKA010000004.1"/>
</dbReference>
<dbReference type="InterPro" id="IPR029510">
    <property type="entry name" value="Ald_DH_CS_GLU"/>
</dbReference>
<evidence type="ECO:0000256" key="2">
    <source>
        <dbReference type="ARBA" id="ARBA00023002"/>
    </source>
</evidence>
<dbReference type="Proteomes" id="UP001597112">
    <property type="component" value="Unassembled WGS sequence"/>
</dbReference>
<dbReference type="InterPro" id="IPR016163">
    <property type="entry name" value="Ald_DH_C"/>
</dbReference>
<comment type="similarity">
    <text evidence="1 5">Belongs to the aldehyde dehydrogenase family.</text>
</comment>
<sequence length="480" mass="52178">MEYIDNYIEGKLLAPHTGKYIDNYNPSEGRIYSFIPDSDERDVAAAVSAAQHAFAEWSVMPVEKRSAILLRIADLIDRDLDKFALAESIDNGKPVRLAKALDIPRASANMRFFASGAIHFASEAHVTGNEAVNYTLRTPVGVAGCISPWNLPLYLFTWKIAPALAAGCTVVAKPSELTPMTAFLFAQLCIEAGLPKGVLNIVHGLGAKAGQAIIEHPDVTAISFTGGTVTGRKIAATAAPMFKKLSLELGGKNPNIVFADCDFEQAVNTSLQSSFSNQGEICLCGSRIFVERGIYQKFTDAFVARTKTLVVGDPLLIDTTTGALVSEAHMNKILSYIELAKQEGGTILTGGHRVTVAGRCAQGYFIEPTVIIGLDHLCRTNQEEIFGPVVTIMPFDTEEEVIRYANSTTYGLSATLWTENLKRAHRIAAHLKSGIIWVNCWLFRDLRTPFGGMKQSGVGREGGLEALRFFTEAKNVCIKL</sequence>
<keyword evidence="3" id="KW-0520">NAD</keyword>